<feature type="compositionally biased region" description="Basic and acidic residues" evidence="1">
    <location>
        <begin position="372"/>
        <end position="386"/>
    </location>
</feature>
<comment type="caution">
    <text evidence="3">The sequence shown here is derived from an EMBL/GenBank/DDBJ whole genome shotgun (WGS) entry which is preliminary data.</text>
</comment>
<keyword evidence="4" id="KW-1185">Reference proteome</keyword>
<gene>
    <name evidence="3" type="ORF">EL18_03196</name>
</gene>
<dbReference type="RefSeq" id="WP_036486223.1">
    <property type="nucleotide sequence ID" value="NZ_JMQM01000002.1"/>
</dbReference>
<keyword evidence="2" id="KW-0472">Membrane</keyword>
<dbReference type="Proteomes" id="UP000053675">
    <property type="component" value="Unassembled WGS sequence"/>
</dbReference>
<dbReference type="eggNOG" id="COG4645">
    <property type="taxonomic scope" value="Bacteria"/>
</dbReference>
<dbReference type="AlphaFoldDB" id="A0A084U7K4"/>
<keyword evidence="2" id="KW-1133">Transmembrane helix</keyword>
<accession>A0A084U7K4</accession>
<dbReference type="EMBL" id="JMQM01000002">
    <property type="protein sequence ID" value="KFB08940.1"/>
    <property type="molecule type" value="Genomic_DNA"/>
</dbReference>
<dbReference type="PATRIC" id="fig|472175.3.peg.3191"/>
<proteinExistence type="predicted"/>
<feature type="transmembrane region" description="Helical" evidence="2">
    <location>
        <begin position="201"/>
        <end position="221"/>
    </location>
</feature>
<dbReference type="InterPro" id="IPR014550">
    <property type="entry name" value="UCP028704_OpgC"/>
</dbReference>
<dbReference type="PANTHER" id="PTHR38592">
    <property type="entry name" value="BLL4819 PROTEIN"/>
    <property type="match status" value="1"/>
</dbReference>
<feature type="transmembrane region" description="Helical" evidence="2">
    <location>
        <begin position="343"/>
        <end position="363"/>
    </location>
</feature>
<evidence type="ECO:0000313" key="4">
    <source>
        <dbReference type="Proteomes" id="UP000053675"/>
    </source>
</evidence>
<keyword evidence="2" id="KW-0812">Transmembrane</keyword>
<dbReference type="PANTHER" id="PTHR38592:SF3">
    <property type="entry name" value="BLL4819 PROTEIN"/>
    <property type="match status" value="1"/>
</dbReference>
<feature type="transmembrane region" description="Helical" evidence="2">
    <location>
        <begin position="171"/>
        <end position="189"/>
    </location>
</feature>
<dbReference type="PIRSF" id="PIRSF028704">
    <property type="entry name" value="UPC028704"/>
    <property type="match status" value="1"/>
</dbReference>
<dbReference type="STRING" id="472175.EL18_03196"/>
<dbReference type="OrthoDB" id="9775975at2"/>
<evidence type="ECO:0000256" key="2">
    <source>
        <dbReference type="SAM" id="Phobius"/>
    </source>
</evidence>
<feature type="transmembrane region" description="Helical" evidence="2">
    <location>
        <begin position="279"/>
        <end position="295"/>
    </location>
</feature>
<dbReference type="Pfam" id="PF10129">
    <property type="entry name" value="OpgC_C"/>
    <property type="match status" value="1"/>
</dbReference>
<reference evidence="3 4" key="1">
    <citation type="submission" date="2014-05" db="EMBL/GenBank/DDBJ databases">
        <title>Draft Genome Sequence of Nitratireductor basaltis Strain UMTGB225, A Marine Bacterium Isolated from Green Barrel Tunicate.</title>
        <authorList>
            <person name="Gan H.Y."/>
        </authorList>
    </citation>
    <scope>NUCLEOTIDE SEQUENCE [LARGE SCALE GENOMIC DNA]</scope>
    <source>
        <strain evidence="3 4">UMTGB225</strain>
    </source>
</reference>
<organism evidence="3 4">
    <name type="scientific">Nitratireductor basaltis</name>
    <dbReference type="NCBI Taxonomy" id="472175"/>
    <lineage>
        <taxon>Bacteria</taxon>
        <taxon>Pseudomonadati</taxon>
        <taxon>Pseudomonadota</taxon>
        <taxon>Alphaproteobacteria</taxon>
        <taxon>Hyphomicrobiales</taxon>
        <taxon>Phyllobacteriaceae</taxon>
        <taxon>Nitratireductor</taxon>
    </lineage>
</organism>
<feature type="transmembrane region" description="Helical" evidence="2">
    <location>
        <begin position="45"/>
        <end position="66"/>
    </location>
</feature>
<feature type="transmembrane region" description="Helical" evidence="2">
    <location>
        <begin position="143"/>
        <end position="164"/>
    </location>
</feature>
<name>A0A084U7K4_9HYPH</name>
<sequence length="393" mass="42777">MSGPIIAGSGGRDLRLDVFRGLALITIFINHVPGNFYEHFTSRNFGFSDAAEGFVLMSGIAVGLAYSRGFMRGAIGDGVLRVWRRAGTLYVTHLVTSVIAIGIIAAGFLFLDAHEMVKRVNFTRLLDQPLEAMIGLPTLGHQIGYFNILPLYFVLLILSPIYIMVGLRSRLAMIGMAVVIWLAAGHFRLNLPNYPNPGGWFFNPFSWQLVYAFGIAGGLGMIKGEAFVPYRRWLFWLAAGFLAFSLVWMKLRMGGLPGRSFLPYYVAGFDKTYESLPRLLHVLALAYVVTNLPTVTRLMSSSMFQPVALMGQNGLAVFATGSVLAMGLQVVRVGMETNIAQDGALLLAGLLVQYLVAAGLSAISDKGKKRRDAASHAALRDAKEPGKQPLAPA</sequence>
<protein>
    <submittedName>
        <fullName evidence="3">OpgC protein</fullName>
    </submittedName>
</protein>
<feature type="transmembrane region" description="Helical" evidence="2">
    <location>
        <begin position="307"/>
        <end position="331"/>
    </location>
</feature>
<evidence type="ECO:0000313" key="3">
    <source>
        <dbReference type="EMBL" id="KFB08940.1"/>
    </source>
</evidence>
<feature type="region of interest" description="Disordered" evidence="1">
    <location>
        <begin position="366"/>
        <end position="393"/>
    </location>
</feature>
<evidence type="ECO:0000256" key="1">
    <source>
        <dbReference type="SAM" id="MobiDB-lite"/>
    </source>
</evidence>
<feature type="transmembrane region" description="Helical" evidence="2">
    <location>
        <begin position="87"/>
        <end position="111"/>
    </location>
</feature>
<feature type="transmembrane region" description="Helical" evidence="2">
    <location>
        <begin position="233"/>
        <end position="251"/>
    </location>
</feature>